<feature type="compositionally biased region" description="Basic residues" evidence="1">
    <location>
        <begin position="1807"/>
        <end position="1817"/>
    </location>
</feature>
<feature type="compositionally biased region" description="Basic and acidic residues" evidence="1">
    <location>
        <begin position="389"/>
        <end position="405"/>
    </location>
</feature>
<dbReference type="CDD" id="cd00072">
    <property type="entry name" value="GYF"/>
    <property type="match status" value="1"/>
</dbReference>
<feature type="compositionally biased region" description="Polar residues" evidence="1">
    <location>
        <begin position="237"/>
        <end position="248"/>
    </location>
</feature>
<feature type="compositionally biased region" description="Polar residues" evidence="1">
    <location>
        <begin position="704"/>
        <end position="720"/>
    </location>
</feature>
<feature type="compositionally biased region" description="Basic and acidic residues" evidence="1">
    <location>
        <begin position="519"/>
        <end position="529"/>
    </location>
</feature>
<feature type="compositionally biased region" description="Polar residues" evidence="1">
    <location>
        <begin position="1598"/>
        <end position="1609"/>
    </location>
</feature>
<feature type="region of interest" description="Disordered" evidence="1">
    <location>
        <begin position="1306"/>
        <end position="1325"/>
    </location>
</feature>
<dbReference type="InterPro" id="IPR035445">
    <property type="entry name" value="GYF-like_dom_sf"/>
</dbReference>
<feature type="region of interest" description="Disordered" evidence="1">
    <location>
        <begin position="1"/>
        <end position="296"/>
    </location>
</feature>
<feature type="compositionally biased region" description="Polar residues" evidence="1">
    <location>
        <begin position="1638"/>
        <end position="1647"/>
    </location>
</feature>
<protein>
    <recommendedName>
        <fullName evidence="2">GYF domain-containing protein</fullName>
    </recommendedName>
</protein>
<dbReference type="EMBL" id="CAWUPB010001173">
    <property type="protein sequence ID" value="CAK7349285.1"/>
    <property type="molecule type" value="Genomic_DNA"/>
</dbReference>
<feature type="region of interest" description="Disordered" evidence="1">
    <location>
        <begin position="519"/>
        <end position="539"/>
    </location>
</feature>
<dbReference type="Proteomes" id="UP001314170">
    <property type="component" value="Unassembled WGS sequence"/>
</dbReference>
<dbReference type="InterPro" id="IPR003169">
    <property type="entry name" value="GYF"/>
</dbReference>
<feature type="compositionally biased region" description="Low complexity" evidence="1">
    <location>
        <begin position="1223"/>
        <end position="1234"/>
    </location>
</feature>
<feature type="region of interest" description="Disordered" evidence="1">
    <location>
        <begin position="1795"/>
        <end position="1817"/>
    </location>
</feature>
<dbReference type="SMART" id="SM00444">
    <property type="entry name" value="GYF"/>
    <property type="match status" value="1"/>
</dbReference>
<feature type="compositionally biased region" description="Polar residues" evidence="1">
    <location>
        <begin position="374"/>
        <end position="383"/>
    </location>
</feature>
<feature type="domain" description="GYF" evidence="2">
    <location>
        <begin position="580"/>
        <end position="631"/>
    </location>
</feature>
<accession>A0AAV1SDE0</accession>
<feature type="region of interest" description="Disordered" evidence="1">
    <location>
        <begin position="751"/>
        <end position="798"/>
    </location>
</feature>
<feature type="compositionally biased region" description="Basic and acidic residues" evidence="1">
    <location>
        <begin position="93"/>
        <end position="219"/>
    </location>
</feature>
<evidence type="ECO:0000313" key="3">
    <source>
        <dbReference type="EMBL" id="CAK7349285.1"/>
    </source>
</evidence>
<feature type="compositionally biased region" description="Low complexity" evidence="1">
    <location>
        <begin position="1465"/>
        <end position="1478"/>
    </location>
</feature>
<feature type="compositionally biased region" description="Polar residues" evidence="1">
    <location>
        <begin position="276"/>
        <end position="287"/>
    </location>
</feature>
<dbReference type="Pfam" id="PF02213">
    <property type="entry name" value="GYF"/>
    <property type="match status" value="1"/>
</dbReference>
<keyword evidence="4" id="KW-1185">Reference proteome</keyword>
<proteinExistence type="predicted"/>
<sequence>MANNSASDSRHVLSLMPPFQISKDAQGSDSSIPLSPQWLLPKPGESKPGVGTEESSPLPAYIRSDSMKTSGNAEEMHEQKKKDVFRPSLLDMETGRRDRWRDEERDTNSSLRKDRWRDGDKEVGDSRRMDRWMENSSTRHYEARRAPSERWTDSSNRDTNYDQRRETKWNTRWGPDDKDTEGLREKWTDSGRDGDTTFEKGLSHHSSHGKDEREGDHSRLWRSNSSQGRGRGESPHHQTLTPNKQVPTFSYGRGRGENTSTFSLGRGRFSSSGISMNNISTNSQYSGAISDKGESGPLRYSRTKLLDVYRTTDMKSRQLSNGFVQVPSLTLEESLEPLALCAPTAEEMVVLKGIDKGEVVSSGAPQISKEGSLGRNSTDSTQPRRAKIGGREDAPHSFDDGKDESVDNSMGGGHGTYSDGLSHERQTQYHGSSSKLEMMQEHKMYTDNKFKAEAFRETSPYNKADEAPISRELAVEGNTSAHFGTPSPWRAPSLVEQLNTVSHDWRDVSNDFRPKAADMARNQPHKDPENPWESNLANPSFSRDEAKWKTNEDPIINRQSSAVLDREQEVKKFSQPSPENLVLYYKDPQGEIQGPFSGSDIIGWFEAGFFGIDLQVRLANASKDAPFLLLGDVMPHLRAKARPPPGFAGTKQNEFTDTSSRPNVSSFGNLHSSLNELDIIRNDPRSKPGSTTEAENRFLESLMSGNMGASSQGSHGITGNSSGGMPPLGVEGGNDLHLLALKMALERQRSLPSPHPYWSGRDAPSMVSKSEVHSDSPMQHAKLLPSLGDNPHQPPHSQNADLMSILQGLSDRPVSGINNGVTGWSNFPVQGSVDPLQDKIDLHHAQSFPPQPLFGQQQRLQLQNPPLTNLLGQAIDNTSGILTPEKLLSSGLPQDPQLLNMLQQQYLLQSQSQAPLATQQLLLLDKLLLLKQQQKQEEHQQLLRQQQLLSQVMSEHHSHKRLGEPSYGQLQTAAIATGNALDPSLLQQSKELFPIGPQLPVSNVQDEHSTNFLNLPPQVTHDVTYNVNSEASSLHLPHQMLGNVNLQKSWGTVPGKVGDIHQKDSLPASQFVDSSSLLGLMNKSSQQSSLAPEPVISADFHVPLSLGRTLEVPWRTEESAKVLASGVIADSVHQNSLGTSDPIALAGTGENAISKPEHSPVLKVELDSALDEQQVDIDRYNTEPCVATEVKNIETREVRKASEKKSRKQKSAKSNSSDQAKGALKASSLQQSKQSENEGPNADHTRFGTGENLSGTSQKAIDSKFGTSAEVVDSQRVTSLSPAINSGDDVGATEVKGESKLVGSVSVNGTQMQSSQRAWKPAPGFKPKSLLEIQQEEQTKAQVGMAVSENSTSVNHASSLTPWAGVVASSDPKISRETQREASNIEINVGRAEISPSSKSKKSQLHDLLAEEVFAKSNDREMEASDSLSSLTTQQVTATSVEYIDDGNFIEAKDTKKSRKKSSKAKGAGVKAAVPVPSTEMAVSSSAVEKGKGSRSVQQEKEVLPAIPSGPSLGDFVFWKGEPANHSPSPAWSAESKKLSKPTSLRDIQKEQEKRVTSVQPQNQIPIPQKPQPTQATHGSGSSWSLSASSPSKAASPHQINSRASSQSKYKGDDDLFWGPIDQSKQEPKQSEFPHLASQGSWGTKNTPVKAAPVASLGRQKSVGGRPAEHSLSSSPAATQSSVKGKRDTMSKHSEAMDFRAWCESECVRLVGSKDSVPVSSFLEYCLKQSRSEAEMLLIENLGSFDPDHEFIDKFLNCKDMLGADVLEIAFQSRNDWKTGGISANDMTFDNAGVGDYDREDGSSKGGGKKKGKKGKKVNPAALGFNVVSNRIMMGEIQNVED</sequence>
<dbReference type="PANTHER" id="PTHR47471">
    <property type="entry name" value="GYF DOMAIN-CONTAINING PROTEIN"/>
    <property type="match status" value="1"/>
</dbReference>
<dbReference type="SUPFAM" id="SSF55277">
    <property type="entry name" value="GYF domain"/>
    <property type="match status" value="1"/>
</dbReference>
<feature type="region of interest" description="Disordered" evidence="1">
    <location>
        <begin position="1197"/>
        <end position="1258"/>
    </location>
</feature>
<feature type="compositionally biased region" description="Low complexity" evidence="1">
    <location>
        <begin position="1580"/>
        <end position="1596"/>
    </location>
</feature>
<feature type="compositionally biased region" description="Basic and acidic residues" evidence="1">
    <location>
        <begin position="1547"/>
        <end position="1556"/>
    </location>
</feature>
<feature type="region of interest" description="Disordered" evidence="1">
    <location>
        <begin position="643"/>
        <end position="668"/>
    </location>
</feature>
<evidence type="ECO:0000259" key="2">
    <source>
        <dbReference type="PROSITE" id="PS50829"/>
    </source>
</evidence>
<comment type="caution">
    <text evidence="3">The sequence shown here is derived from an EMBL/GenBank/DDBJ whole genome shotgun (WGS) entry which is preliminary data.</text>
</comment>
<feature type="compositionally biased region" description="Low complexity" evidence="1">
    <location>
        <begin position="1671"/>
        <end position="1682"/>
    </location>
</feature>
<feature type="compositionally biased region" description="Low complexity" evidence="1">
    <location>
        <begin position="260"/>
        <end position="275"/>
    </location>
</feature>
<organism evidence="3 4">
    <name type="scientific">Dovyalis caffra</name>
    <dbReference type="NCBI Taxonomy" id="77055"/>
    <lineage>
        <taxon>Eukaryota</taxon>
        <taxon>Viridiplantae</taxon>
        <taxon>Streptophyta</taxon>
        <taxon>Embryophyta</taxon>
        <taxon>Tracheophyta</taxon>
        <taxon>Spermatophyta</taxon>
        <taxon>Magnoliopsida</taxon>
        <taxon>eudicotyledons</taxon>
        <taxon>Gunneridae</taxon>
        <taxon>Pentapetalae</taxon>
        <taxon>rosids</taxon>
        <taxon>fabids</taxon>
        <taxon>Malpighiales</taxon>
        <taxon>Salicaceae</taxon>
        <taxon>Flacourtieae</taxon>
        <taxon>Dovyalis</taxon>
    </lineage>
</organism>
<evidence type="ECO:0000256" key="1">
    <source>
        <dbReference type="SAM" id="MobiDB-lite"/>
    </source>
</evidence>
<feature type="region of interest" description="Disordered" evidence="1">
    <location>
        <begin position="704"/>
        <end position="730"/>
    </location>
</feature>
<gene>
    <name evidence="3" type="ORF">DCAF_LOCUS21998</name>
</gene>
<dbReference type="PANTHER" id="PTHR47471:SF1">
    <property type="entry name" value="PROTEIN ESSENTIAL FOR POTEXVIRUS ACCUMULATION 1"/>
    <property type="match status" value="1"/>
</dbReference>
<feature type="compositionally biased region" description="Basic and acidic residues" evidence="1">
    <location>
        <begin position="74"/>
        <end position="85"/>
    </location>
</feature>
<name>A0AAV1SDE0_9ROSI</name>
<reference evidence="3 4" key="1">
    <citation type="submission" date="2024-01" db="EMBL/GenBank/DDBJ databases">
        <authorList>
            <person name="Waweru B."/>
        </authorList>
    </citation>
    <scope>NUCLEOTIDE SEQUENCE [LARGE SCALE GENOMIC DNA]</scope>
</reference>
<dbReference type="PROSITE" id="PS50829">
    <property type="entry name" value="GYF"/>
    <property type="match status" value="1"/>
</dbReference>
<evidence type="ECO:0000313" key="4">
    <source>
        <dbReference type="Proteomes" id="UP001314170"/>
    </source>
</evidence>
<feature type="compositionally biased region" description="Polar residues" evidence="1">
    <location>
        <begin position="650"/>
        <end position="668"/>
    </location>
</feature>
<feature type="compositionally biased region" description="Polar residues" evidence="1">
    <location>
        <begin position="1306"/>
        <end position="1317"/>
    </location>
</feature>
<feature type="compositionally biased region" description="Polar residues" evidence="1">
    <location>
        <begin position="23"/>
        <end position="34"/>
    </location>
</feature>
<feature type="region of interest" description="Disordered" evidence="1">
    <location>
        <begin position="1451"/>
        <end position="1690"/>
    </location>
</feature>
<feature type="region of interest" description="Disordered" evidence="1">
    <location>
        <begin position="362"/>
        <end position="433"/>
    </location>
</feature>
<dbReference type="Gene3D" id="3.30.1490.40">
    <property type="match status" value="1"/>
</dbReference>